<proteinExistence type="predicted"/>
<feature type="compositionally biased region" description="Low complexity" evidence="1">
    <location>
        <begin position="202"/>
        <end position="215"/>
    </location>
</feature>
<feature type="chain" id="PRO_5041946135" description="Lipoprotein" evidence="2">
    <location>
        <begin position="23"/>
        <end position="356"/>
    </location>
</feature>
<dbReference type="EMBL" id="CP122959">
    <property type="protein sequence ID" value="WGI18603.1"/>
    <property type="molecule type" value="Genomic_DNA"/>
</dbReference>
<dbReference type="RefSeq" id="WP_280102669.1">
    <property type="nucleotide sequence ID" value="NZ_CP122959.1"/>
</dbReference>
<name>A0AAF0K484_LATSK</name>
<keyword evidence="2" id="KW-0732">Signal</keyword>
<evidence type="ECO:0000256" key="2">
    <source>
        <dbReference type="SAM" id="SignalP"/>
    </source>
</evidence>
<evidence type="ECO:0000256" key="1">
    <source>
        <dbReference type="SAM" id="MobiDB-lite"/>
    </source>
</evidence>
<feature type="region of interest" description="Disordered" evidence="1">
    <location>
        <begin position="191"/>
        <end position="224"/>
    </location>
</feature>
<feature type="signal peptide" evidence="2">
    <location>
        <begin position="1"/>
        <end position="22"/>
    </location>
</feature>
<dbReference type="Proteomes" id="UP001179858">
    <property type="component" value="Chromosome"/>
</dbReference>
<evidence type="ECO:0000313" key="3">
    <source>
        <dbReference type="EMBL" id="WGI18603.1"/>
    </source>
</evidence>
<reference evidence="3" key="1">
    <citation type="submission" date="2023-04" db="EMBL/GenBank/DDBJ databases">
        <title>Novel strain of Lactilactobacillus sakei and use thereof.</title>
        <authorList>
            <person name="Kim S.Y."/>
        </authorList>
    </citation>
    <scope>NUCLEOTIDE SEQUENCE</scope>
    <source>
        <strain evidence="3">HUP1</strain>
    </source>
</reference>
<gene>
    <name evidence="3" type="ORF">QBD03_07555</name>
</gene>
<dbReference type="AlphaFoldDB" id="A0AAF0K484"/>
<evidence type="ECO:0000313" key="4">
    <source>
        <dbReference type="Proteomes" id="UP001179858"/>
    </source>
</evidence>
<organism evidence="3 4">
    <name type="scientific">Latilactobacillus sakei</name>
    <name type="common">Lactobacillus sakei</name>
    <dbReference type="NCBI Taxonomy" id="1599"/>
    <lineage>
        <taxon>Bacteria</taxon>
        <taxon>Bacillati</taxon>
        <taxon>Bacillota</taxon>
        <taxon>Bacilli</taxon>
        <taxon>Lactobacillales</taxon>
        <taxon>Lactobacillaceae</taxon>
        <taxon>Latilactobacillus</taxon>
    </lineage>
</organism>
<protein>
    <recommendedName>
        <fullName evidence="5">Lipoprotein</fullName>
    </recommendedName>
</protein>
<evidence type="ECO:0008006" key="5">
    <source>
        <dbReference type="Google" id="ProtNLM"/>
    </source>
</evidence>
<dbReference type="PROSITE" id="PS51257">
    <property type="entry name" value="PROKAR_LIPOPROTEIN"/>
    <property type="match status" value="1"/>
</dbReference>
<accession>A0AAF0K484</accession>
<sequence length="356" mass="39281">MRVKNKVLMGAFLLLTVGLVGCQDNTKHAKKVEQHVVSPTTKNGRIKIIGQNFAGSYQGVGTKTDPSYEYLMAFKADGTFRQDITATDGYYAKFVEQGTYTIDKQTAKIVINIQQVVEVTYATEYDLSHQQPPISYDYRKQQGGKALTAAEDKPINILIKSDYLQESVNGVQLRPTKHAMISFNHFKTAAQNEVQSQKSRKTTTSTSRQTTNTTKVETAPTGSSELTQLKAEVAGQDPSLKVTSESVIDTNMGVELYNLLVGKRMNVMWRVWRNSGVDDDAVITLESDGSYKLFFQGTATPAIRRFGDVAVYGFIREGPGADPTDYEKEIVDLKNMRVIGTTTIAPAHIHDQGGAS</sequence>